<dbReference type="Proteomes" id="UP000199702">
    <property type="component" value="Unassembled WGS sequence"/>
</dbReference>
<dbReference type="OrthoDB" id="8965954at2"/>
<evidence type="ECO:0000313" key="4">
    <source>
        <dbReference type="Proteomes" id="UP000199702"/>
    </source>
</evidence>
<keyword evidence="4" id="KW-1185">Reference proteome</keyword>
<dbReference type="AlphaFoldDB" id="A0A1H6QVC4"/>
<evidence type="ECO:0000313" key="3">
    <source>
        <dbReference type="EMBL" id="SEI44894.1"/>
    </source>
</evidence>
<reference evidence="4" key="1">
    <citation type="submission" date="2016-10" db="EMBL/GenBank/DDBJ databases">
        <authorList>
            <person name="Varghese N."/>
            <person name="Submissions S."/>
        </authorList>
    </citation>
    <scope>NUCLEOTIDE SEQUENCE [LARGE SCALE GENOMIC DNA]</scope>
    <source>
        <strain evidence="4">DSM 17934</strain>
    </source>
</reference>
<keyword evidence="1" id="KW-0472">Membrane</keyword>
<dbReference type="InterPro" id="IPR025698">
    <property type="entry name" value="2TM_dom"/>
</dbReference>
<keyword evidence="1" id="KW-0812">Transmembrane</keyword>
<accession>A0A1H6QVC4</accession>
<dbReference type="RefSeq" id="WP_091307777.1">
    <property type="nucleotide sequence ID" value="NZ_CBCSJU010000001.1"/>
</dbReference>
<keyword evidence="1" id="KW-1133">Transmembrane helix</keyword>
<dbReference type="EMBL" id="FNYA01000001">
    <property type="protein sequence ID" value="SEI44894.1"/>
    <property type="molecule type" value="Genomic_DNA"/>
</dbReference>
<feature type="transmembrane region" description="Helical" evidence="1">
    <location>
        <begin position="23"/>
        <end position="43"/>
    </location>
</feature>
<sequence>METTNQEYERYQKASKKVKEIKGFYSHLTVYFLVISVLTFINLKYTPEYIWVIWSAAGWGIGLLGHASKAYDWVPFFGKDWEEKQIKKFMEEENQQKNKFQ</sequence>
<dbReference type="Pfam" id="PF13239">
    <property type="entry name" value="2TM"/>
    <property type="match status" value="1"/>
</dbReference>
<name>A0A1H6QVC4_9FLAO</name>
<gene>
    <name evidence="3" type="ORF">SAMN05660918_0632</name>
</gene>
<evidence type="ECO:0000259" key="2">
    <source>
        <dbReference type="Pfam" id="PF13239"/>
    </source>
</evidence>
<dbReference type="STRING" id="402734.SAMN05660918_0632"/>
<feature type="transmembrane region" description="Helical" evidence="1">
    <location>
        <begin position="49"/>
        <end position="67"/>
    </location>
</feature>
<organism evidence="3 4">
    <name type="scientific">Flavobacterium terrigena</name>
    <dbReference type="NCBI Taxonomy" id="402734"/>
    <lineage>
        <taxon>Bacteria</taxon>
        <taxon>Pseudomonadati</taxon>
        <taxon>Bacteroidota</taxon>
        <taxon>Flavobacteriia</taxon>
        <taxon>Flavobacteriales</taxon>
        <taxon>Flavobacteriaceae</taxon>
        <taxon>Flavobacterium</taxon>
    </lineage>
</organism>
<protein>
    <submittedName>
        <fullName evidence="3">2TM domain-containing protein</fullName>
    </submittedName>
</protein>
<feature type="domain" description="2TM" evidence="2">
    <location>
        <begin position="12"/>
        <end position="91"/>
    </location>
</feature>
<proteinExistence type="predicted"/>
<evidence type="ECO:0000256" key="1">
    <source>
        <dbReference type="SAM" id="Phobius"/>
    </source>
</evidence>